<feature type="domain" description="N-acetyltransferase" evidence="2">
    <location>
        <begin position="67"/>
        <end position="225"/>
    </location>
</feature>
<evidence type="ECO:0000256" key="1">
    <source>
        <dbReference type="SAM" id="MobiDB-lite"/>
    </source>
</evidence>
<evidence type="ECO:0000313" key="6">
    <source>
        <dbReference type="Proteomes" id="UP000275024"/>
    </source>
</evidence>
<dbReference type="Pfam" id="PF00583">
    <property type="entry name" value="Acetyltransf_1"/>
    <property type="match status" value="1"/>
</dbReference>
<dbReference type="InterPro" id="IPR052523">
    <property type="entry name" value="Trichothecene_AcTrans"/>
</dbReference>
<dbReference type="PANTHER" id="PTHR42791">
    <property type="entry name" value="GNAT FAMILY ACETYLTRANSFERASE"/>
    <property type="match status" value="1"/>
</dbReference>
<dbReference type="SUPFAM" id="SSF55729">
    <property type="entry name" value="Acyl-CoA N-acyltransferases (Nat)"/>
    <property type="match status" value="1"/>
</dbReference>
<dbReference type="Proteomes" id="UP000275024">
    <property type="component" value="Unassembled WGS sequence"/>
</dbReference>
<dbReference type="Proteomes" id="UP000268652">
    <property type="component" value="Unassembled WGS sequence"/>
</dbReference>
<dbReference type="OrthoDB" id="7057833at2"/>
<reference evidence="5 6" key="1">
    <citation type="submission" date="2018-09" db="EMBL/GenBank/DDBJ databases">
        <title>Streptomyces sp. nov. DS1-2, an endophytic actinomycete isolated from roots of Dendrobium scabrilingue.</title>
        <authorList>
            <person name="Kuncharoen N."/>
            <person name="Kudo T."/>
            <person name="Ohkuma M."/>
            <person name="Yuki M."/>
            <person name="Tanasupawat S."/>
        </authorList>
    </citation>
    <scope>NUCLEOTIDE SEQUENCE [LARGE SCALE GENOMIC DNA]</scope>
    <source>
        <strain evidence="3 6">AZ1-7</strain>
        <strain evidence="4 5">DS1-2</strain>
    </source>
</reference>
<organism evidence="3 6">
    <name type="scientific">Streptomyces radicis</name>
    <dbReference type="NCBI Taxonomy" id="1750517"/>
    <lineage>
        <taxon>Bacteria</taxon>
        <taxon>Bacillati</taxon>
        <taxon>Actinomycetota</taxon>
        <taxon>Actinomycetes</taxon>
        <taxon>Kitasatosporales</taxon>
        <taxon>Streptomycetaceae</taxon>
        <taxon>Streptomyces</taxon>
    </lineage>
</organism>
<dbReference type="CDD" id="cd04301">
    <property type="entry name" value="NAT_SF"/>
    <property type="match status" value="1"/>
</dbReference>
<feature type="region of interest" description="Disordered" evidence="1">
    <location>
        <begin position="93"/>
        <end position="114"/>
    </location>
</feature>
<dbReference type="PROSITE" id="PS51186">
    <property type="entry name" value="GNAT"/>
    <property type="match status" value="1"/>
</dbReference>
<dbReference type="EMBL" id="RBDY01000004">
    <property type="protein sequence ID" value="RKN25397.1"/>
    <property type="molecule type" value="Genomic_DNA"/>
</dbReference>
<protein>
    <submittedName>
        <fullName evidence="3">GNAT family N-acetyltransferase</fullName>
    </submittedName>
</protein>
<dbReference type="Gene3D" id="3.40.630.30">
    <property type="match status" value="1"/>
</dbReference>
<dbReference type="InterPro" id="IPR000182">
    <property type="entry name" value="GNAT_dom"/>
</dbReference>
<comment type="caution">
    <text evidence="3">The sequence shown here is derived from an EMBL/GenBank/DDBJ whole genome shotgun (WGS) entry which is preliminary data.</text>
</comment>
<feature type="region of interest" description="Disordered" evidence="1">
    <location>
        <begin position="206"/>
        <end position="232"/>
    </location>
</feature>
<evidence type="ECO:0000313" key="3">
    <source>
        <dbReference type="EMBL" id="RKN04887.1"/>
    </source>
</evidence>
<accession>A0A3A9WFP1</accession>
<dbReference type="AlphaFoldDB" id="A0A3A9WFP1"/>
<evidence type="ECO:0000313" key="5">
    <source>
        <dbReference type="Proteomes" id="UP000268652"/>
    </source>
</evidence>
<feature type="compositionally biased region" description="Gly residues" evidence="1">
    <location>
        <begin position="105"/>
        <end position="114"/>
    </location>
</feature>
<keyword evidence="5" id="KW-1185">Reference proteome</keyword>
<dbReference type="InterPro" id="IPR016181">
    <property type="entry name" value="Acyl_CoA_acyltransferase"/>
</dbReference>
<dbReference type="RefSeq" id="WP_120696399.1">
    <property type="nucleotide sequence ID" value="NZ_RBDX01000031.1"/>
</dbReference>
<sequence>MGIHAVGEVWVAEADDLDAAAVALGEAAVDEEVSRWVTPDEAARRRRATDARVDTARWLDGARRGGALLLVAGDGGAVAGLALWQWVDGGQEPDAAAADEEGDNGGEGGEGGEGAASLAAVYGSEGLARLATVGELVAARHPADEPHWYLAQMAVVPHQRGRGLGGALLRHGLDRADGEGRAAYLEASSPRNRALYARHGFDPLGDPIPLPDGGPVLQPMWRPARNGGERPA</sequence>
<dbReference type="EMBL" id="RBDX01000031">
    <property type="protein sequence ID" value="RKN04887.1"/>
    <property type="molecule type" value="Genomic_DNA"/>
</dbReference>
<evidence type="ECO:0000313" key="4">
    <source>
        <dbReference type="EMBL" id="RKN25397.1"/>
    </source>
</evidence>
<dbReference type="PANTHER" id="PTHR42791:SF1">
    <property type="entry name" value="N-ACETYLTRANSFERASE DOMAIN-CONTAINING PROTEIN"/>
    <property type="match status" value="1"/>
</dbReference>
<evidence type="ECO:0000259" key="2">
    <source>
        <dbReference type="PROSITE" id="PS51186"/>
    </source>
</evidence>
<keyword evidence="3" id="KW-0808">Transferase</keyword>
<gene>
    <name evidence="4" type="ORF">D7318_09360</name>
    <name evidence="3" type="ORF">D7319_27200</name>
</gene>
<dbReference type="GO" id="GO:0016747">
    <property type="term" value="F:acyltransferase activity, transferring groups other than amino-acyl groups"/>
    <property type="evidence" value="ECO:0007669"/>
    <property type="project" value="InterPro"/>
</dbReference>
<proteinExistence type="predicted"/>
<name>A0A3A9WFP1_9ACTN</name>